<dbReference type="Gene3D" id="1.10.10.2910">
    <property type="match status" value="1"/>
</dbReference>
<evidence type="ECO:0000313" key="1">
    <source>
        <dbReference type="EMBL" id="AMG72434.1"/>
    </source>
</evidence>
<proteinExistence type="predicted"/>
<dbReference type="AlphaFoldDB" id="A0AA86GFK6"/>
<name>A0AA86GFK6_9SPHN</name>
<evidence type="ECO:0000313" key="2">
    <source>
        <dbReference type="Proteomes" id="UP000058599"/>
    </source>
</evidence>
<evidence type="ECO:0008006" key="3">
    <source>
        <dbReference type="Google" id="ProtNLM"/>
    </source>
</evidence>
<sequence length="307" mass="34372">MLADDCSVSYEQLVAIRAAADRALRDGGALGIFPTPVDDIMAAARIEMVPLAIDEGYLAKLRRKAENAGKALLTALSKAWGVFDPRSRIAFIDPETPDAKLPFLKLHEGGHALLEWQSIFGLFEDCRMTLDPFIKAQFEREANVFASEVLFQMDIFAEEAGDLTFGMAAPLQLAKRYGASVYATARRYVMASDRVCAVLIFNPPIEEAFGQSVSSLRRVVASPSFEARFPAMAWPREIRSREAFARLIPDRRMTRPRTVSFLDANGERQEFIAESFRSRHQTLVLLHSVATLQRRVYLPAQHSLSLF</sequence>
<accession>A0AA86GFK6</accession>
<dbReference type="KEGG" id="sgi:SGRAN_0036"/>
<dbReference type="RefSeq" id="WP_067179674.1">
    <property type="nucleotide sequence ID" value="NZ_CP012199.1"/>
</dbReference>
<gene>
    <name evidence="1" type="ORF">SGRAN_0036</name>
</gene>
<dbReference type="EMBL" id="CP012199">
    <property type="protein sequence ID" value="AMG72434.1"/>
    <property type="molecule type" value="Genomic_DNA"/>
</dbReference>
<reference evidence="1 2" key="1">
    <citation type="journal article" date="2016" name="BMC Genomics">
        <title>Genomic analysis of the nitrate-respiring Sphingopyxis granuli (formerly Sphingomonas macrogoltabida) strain TFA.</title>
        <authorList>
            <person name="Garcia-Romero I."/>
            <person name="Perez-Pulido A.J."/>
            <person name="Gonzalez-Flores Y.E."/>
            <person name="Reyes-Ramirez F."/>
            <person name="Santero E."/>
            <person name="Floriano B."/>
        </authorList>
    </citation>
    <scope>NUCLEOTIDE SEQUENCE [LARGE SCALE GENOMIC DNA]</scope>
    <source>
        <strain evidence="1 2">TFA</strain>
    </source>
</reference>
<organism evidence="1 2">
    <name type="scientific">Sphingopyxis granuli</name>
    <dbReference type="NCBI Taxonomy" id="267128"/>
    <lineage>
        <taxon>Bacteria</taxon>
        <taxon>Pseudomonadati</taxon>
        <taxon>Pseudomonadota</taxon>
        <taxon>Alphaproteobacteria</taxon>
        <taxon>Sphingomonadales</taxon>
        <taxon>Sphingomonadaceae</taxon>
        <taxon>Sphingopyxis</taxon>
    </lineage>
</organism>
<protein>
    <recommendedName>
        <fullName evidence="3">IrrE N-terminal-like domain-containing protein</fullName>
    </recommendedName>
</protein>
<keyword evidence="2" id="KW-1185">Reference proteome</keyword>
<dbReference type="Proteomes" id="UP000058599">
    <property type="component" value="Chromosome"/>
</dbReference>